<keyword evidence="3" id="KW-1185">Reference proteome</keyword>
<evidence type="ECO:0000313" key="3">
    <source>
        <dbReference type="Proteomes" id="UP000242877"/>
    </source>
</evidence>
<evidence type="ECO:0000256" key="1">
    <source>
        <dbReference type="SAM" id="MobiDB-lite"/>
    </source>
</evidence>
<protein>
    <submittedName>
        <fullName evidence="2">Uncharacterized protein</fullName>
    </submittedName>
</protein>
<feature type="region of interest" description="Disordered" evidence="1">
    <location>
        <begin position="131"/>
        <end position="156"/>
    </location>
</feature>
<dbReference type="AlphaFoldDB" id="A0A166NFU8"/>
<reference evidence="2 3" key="1">
    <citation type="journal article" date="2016" name="Genome Biol. Evol.">
        <title>Divergent and convergent evolution of fungal pathogenicity.</title>
        <authorList>
            <person name="Shang Y."/>
            <person name="Xiao G."/>
            <person name="Zheng P."/>
            <person name="Cen K."/>
            <person name="Zhan S."/>
            <person name="Wang C."/>
        </authorList>
    </citation>
    <scope>NUCLEOTIDE SEQUENCE [LARGE SCALE GENOMIC DNA]</scope>
    <source>
        <strain evidence="2 3">ARSEF 7405</strain>
    </source>
</reference>
<gene>
    <name evidence="2" type="ORF">AAP_04111</name>
</gene>
<feature type="compositionally biased region" description="Polar residues" evidence="1">
    <location>
        <begin position="7"/>
        <end position="17"/>
    </location>
</feature>
<proteinExistence type="predicted"/>
<name>A0A166NFU8_9EURO</name>
<feature type="region of interest" description="Disordered" evidence="1">
    <location>
        <begin position="1"/>
        <end position="21"/>
    </location>
</feature>
<evidence type="ECO:0000313" key="2">
    <source>
        <dbReference type="EMBL" id="KZZ89760.1"/>
    </source>
</evidence>
<comment type="caution">
    <text evidence="2">The sequence shown here is derived from an EMBL/GenBank/DDBJ whole genome shotgun (WGS) entry which is preliminary data.</text>
</comment>
<dbReference type="EMBL" id="AZGZ01000019">
    <property type="protein sequence ID" value="KZZ89760.1"/>
    <property type="molecule type" value="Genomic_DNA"/>
</dbReference>
<sequence length="248" mass="28055">MGPAQAWNPSVSSTDHLSSQHEDSFAAAGHLIIEDITDIWTDEEDGQLIIPDEYEDCLSEDSDDSELRGHRDIRRRTILACSLSSGRRRQWQQQQQQPQQYPRMLAMNSHAHMNGVPTSSTRSTQSLDHVYAPSNMDDMNPLSSYRPKGQKRKADSSIEDTYQVLFPLASNNTRKPPFSEDIALAEIVYPKKRLVIIADNGRFNHKSRPEALKPRPARCAPVFPMHHLMGRHITSDVPVGPVDMMDLD</sequence>
<dbReference type="VEuPathDB" id="FungiDB:AAP_04111"/>
<accession>A0A166NFU8</accession>
<organism evidence="2 3">
    <name type="scientific">Ascosphaera apis ARSEF 7405</name>
    <dbReference type="NCBI Taxonomy" id="392613"/>
    <lineage>
        <taxon>Eukaryota</taxon>
        <taxon>Fungi</taxon>
        <taxon>Dikarya</taxon>
        <taxon>Ascomycota</taxon>
        <taxon>Pezizomycotina</taxon>
        <taxon>Eurotiomycetes</taxon>
        <taxon>Eurotiomycetidae</taxon>
        <taxon>Onygenales</taxon>
        <taxon>Ascosphaeraceae</taxon>
        <taxon>Ascosphaera</taxon>
    </lineage>
</organism>
<dbReference type="Proteomes" id="UP000242877">
    <property type="component" value="Unassembled WGS sequence"/>
</dbReference>